<feature type="transmembrane region" description="Helical" evidence="1">
    <location>
        <begin position="88"/>
        <end position="105"/>
    </location>
</feature>
<feature type="signal peptide" evidence="2">
    <location>
        <begin position="1"/>
        <end position="19"/>
    </location>
</feature>
<dbReference type="Proteomes" id="UP000663852">
    <property type="component" value="Unassembled WGS sequence"/>
</dbReference>
<dbReference type="Proteomes" id="UP000663828">
    <property type="component" value="Unassembled WGS sequence"/>
</dbReference>
<evidence type="ECO:0000313" key="5">
    <source>
        <dbReference type="Proteomes" id="UP000663828"/>
    </source>
</evidence>
<evidence type="ECO:0000256" key="1">
    <source>
        <dbReference type="SAM" id="Phobius"/>
    </source>
</evidence>
<accession>A0A813S6J9</accession>
<proteinExistence type="predicted"/>
<evidence type="ECO:0000256" key="2">
    <source>
        <dbReference type="SAM" id="SignalP"/>
    </source>
</evidence>
<keyword evidence="1" id="KW-0812">Transmembrane</keyword>
<dbReference type="InterPro" id="IPR045860">
    <property type="entry name" value="Snake_toxin-like_sf"/>
</dbReference>
<keyword evidence="5" id="KW-1185">Reference proteome</keyword>
<reference evidence="3" key="1">
    <citation type="submission" date="2021-02" db="EMBL/GenBank/DDBJ databases">
        <authorList>
            <person name="Nowell W R."/>
        </authorList>
    </citation>
    <scope>NUCLEOTIDE SEQUENCE</scope>
</reference>
<name>A0A813S6J9_ADIRI</name>
<dbReference type="EMBL" id="CAJNOR010000095">
    <property type="protein sequence ID" value="CAF0794830.1"/>
    <property type="molecule type" value="Genomic_DNA"/>
</dbReference>
<dbReference type="EMBL" id="CAJNOJ010000072">
    <property type="protein sequence ID" value="CAF1032825.1"/>
    <property type="molecule type" value="Genomic_DNA"/>
</dbReference>
<dbReference type="SUPFAM" id="SSF57302">
    <property type="entry name" value="Snake toxin-like"/>
    <property type="match status" value="1"/>
</dbReference>
<keyword evidence="1" id="KW-0472">Membrane</keyword>
<evidence type="ECO:0000313" key="3">
    <source>
        <dbReference type="EMBL" id="CAF0794830.1"/>
    </source>
</evidence>
<evidence type="ECO:0000313" key="4">
    <source>
        <dbReference type="EMBL" id="CAF1032825.1"/>
    </source>
</evidence>
<comment type="caution">
    <text evidence="3">The sequence shown here is derived from an EMBL/GenBank/DDBJ whole genome shotgun (WGS) entry which is preliminary data.</text>
</comment>
<feature type="chain" id="PRO_5036222894" evidence="2">
    <location>
        <begin position="20"/>
        <end position="107"/>
    </location>
</feature>
<organism evidence="3 5">
    <name type="scientific">Adineta ricciae</name>
    <name type="common">Rotifer</name>
    <dbReference type="NCBI Taxonomy" id="249248"/>
    <lineage>
        <taxon>Eukaryota</taxon>
        <taxon>Metazoa</taxon>
        <taxon>Spiralia</taxon>
        <taxon>Gnathifera</taxon>
        <taxon>Rotifera</taxon>
        <taxon>Eurotatoria</taxon>
        <taxon>Bdelloidea</taxon>
        <taxon>Adinetida</taxon>
        <taxon>Adinetidae</taxon>
        <taxon>Adineta</taxon>
    </lineage>
</organism>
<dbReference type="AlphaFoldDB" id="A0A813S6J9"/>
<gene>
    <name evidence="4" type="ORF">EDS130_LOCUS16502</name>
    <name evidence="3" type="ORF">XAT740_LOCUS2671</name>
</gene>
<keyword evidence="2" id="KW-0732">Signal</keyword>
<keyword evidence="1" id="KW-1133">Transmembrane helix</keyword>
<protein>
    <submittedName>
        <fullName evidence="3">Uncharacterized protein</fullName>
    </submittedName>
</protein>
<sequence length="107" mass="11498">MKALLVCSLFIALLGCSYAAFQCYKCNNCGTSWDPSKATLVLTEGGTNYCVKRVSGTTVSKDYSSTCSQGNGVYCCQDNLCNSSNSNSSMNFAMIVLFSIIGLAFKY</sequence>
<dbReference type="PROSITE" id="PS51257">
    <property type="entry name" value="PROKAR_LIPOPROTEIN"/>
    <property type="match status" value="1"/>
</dbReference>